<dbReference type="InterPro" id="IPR000326">
    <property type="entry name" value="PAP2/HPO"/>
</dbReference>
<dbReference type="Proteomes" id="UP000002171">
    <property type="component" value="Unassembled WGS sequence"/>
</dbReference>
<evidence type="ECO:0000256" key="4">
    <source>
        <dbReference type="ARBA" id="ARBA00022692"/>
    </source>
</evidence>
<dbReference type="EMBL" id="AAOW01000025">
    <property type="protein sequence ID" value="EAR60051.1"/>
    <property type="molecule type" value="Genomic_DNA"/>
</dbReference>
<keyword evidence="5" id="KW-0378">Hydrolase</keyword>
<sequence>MSAIKILTTFDLFAFNWCLGLPRAPQMAKISRQVSRLGDGGLYFLLGLILALYEPVYGMTFLLTGLFAYVLELPLYLVLKNTIKRDRPCDALPFEAYIVPSDKFSFPSGHAAAAFVFATLIAHFYPAFTEISYFVAMLVGISRILLGVHYPSDILAGAALGTSSALIALALAPALGV</sequence>
<accession>A0A7U8C543</accession>
<evidence type="ECO:0000256" key="2">
    <source>
        <dbReference type="ARBA" id="ARBA00012374"/>
    </source>
</evidence>
<evidence type="ECO:0000256" key="1">
    <source>
        <dbReference type="ARBA" id="ARBA00004651"/>
    </source>
</evidence>
<dbReference type="GO" id="GO:0005886">
    <property type="term" value="C:plasma membrane"/>
    <property type="evidence" value="ECO:0007669"/>
    <property type="project" value="UniProtKB-SubCell"/>
</dbReference>
<keyword evidence="4 10" id="KW-0812">Transmembrane</keyword>
<evidence type="ECO:0000313" key="12">
    <source>
        <dbReference type="EMBL" id="EAR60051.1"/>
    </source>
</evidence>
<keyword evidence="6 10" id="KW-1133">Transmembrane helix</keyword>
<evidence type="ECO:0000256" key="10">
    <source>
        <dbReference type="SAM" id="Phobius"/>
    </source>
</evidence>
<gene>
    <name evidence="12" type="ORF">MED92_00775</name>
</gene>
<dbReference type="PANTHER" id="PTHR14969:SF62">
    <property type="entry name" value="DECAPRENYLPHOSPHORYL-5-PHOSPHORIBOSE PHOSPHATASE RV3807C-RELATED"/>
    <property type="match status" value="1"/>
</dbReference>
<name>A0A7U8C543_NEPCE</name>
<dbReference type="OrthoDB" id="9780507at2"/>
<reference evidence="12 13" key="1">
    <citation type="submission" date="2006-02" db="EMBL/GenBank/DDBJ databases">
        <authorList>
            <person name="Pinhassi J."/>
            <person name="Pedros-Alio C."/>
            <person name="Ferriera S."/>
            <person name="Johnson J."/>
            <person name="Kravitz S."/>
            <person name="Halpern A."/>
            <person name="Remington K."/>
            <person name="Beeson K."/>
            <person name="Tran B."/>
            <person name="Rogers Y.-H."/>
            <person name="Friedman R."/>
            <person name="Venter J.C."/>
        </authorList>
    </citation>
    <scope>NUCLEOTIDE SEQUENCE [LARGE SCALE GENOMIC DNA]</scope>
    <source>
        <strain evidence="12 13">MED92</strain>
    </source>
</reference>
<evidence type="ECO:0000256" key="8">
    <source>
        <dbReference type="ARBA" id="ARBA00032707"/>
    </source>
</evidence>
<dbReference type="RefSeq" id="WP_007023008.1">
    <property type="nucleotide sequence ID" value="NZ_CH724128.1"/>
</dbReference>
<feature type="domain" description="Phosphatidic acid phosphatase type 2/haloperoxidase" evidence="11">
    <location>
        <begin position="61"/>
        <end position="169"/>
    </location>
</feature>
<comment type="caution">
    <text evidence="12">The sequence shown here is derived from an EMBL/GenBank/DDBJ whole genome shotgun (WGS) entry which is preliminary data.</text>
</comment>
<keyword evidence="13" id="KW-1185">Reference proteome</keyword>
<keyword evidence="3" id="KW-1003">Cell membrane</keyword>
<comment type="catalytic activity">
    <reaction evidence="9">
        <text>di-trans,octa-cis-undecaprenyl diphosphate + H2O = di-trans,octa-cis-undecaprenyl phosphate + phosphate + H(+)</text>
        <dbReference type="Rhea" id="RHEA:28094"/>
        <dbReference type="ChEBI" id="CHEBI:15377"/>
        <dbReference type="ChEBI" id="CHEBI:15378"/>
        <dbReference type="ChEBI" id="CHEBI:43474"/>
        <dbReference type="ChEBI" id="CHEBI:58405"/>
        <dbReference type="ChEBI" id="CHEBI:60392"/>
        <dbReference type="EC" id="3.6.1.27"/>
    </reaction>
</comment>
<dbReference type="GO" id="GO:0050380">
    <property type="term" value="F:undecaprenyl-diphosphatase activity"/>
    <property type="evidence" value="ECO:0007669"/>
    <property type="project" value="UniProtKB-EC"/>
</dbReference>
<evidence type="ECO:0000256" key="9">
    <source>
        <dbReference type="ARBA" id="ARBA00047594"/>
    </source>
</evidence>
<evidence type="ECO:0000256" key="3">
    <source>
        <dbReference type="ARBA" id="ARBA00022475"/>
    </source>
</evidence>
<evidence type="ECO:0000313" key="13">
    <source>
        <dbReference type="Proteomes" id="UP000002171"/>
    </source>
</evidence>
<comment type="subcellular location">
    <subcellularLocation>
        <location evidence="1">Cell membrane</location>
        <topology evidence="1">Multi-pass membrane protein</topology>
    </subcellularLocation>
</comment>
<evidence type="ECO:0000256" key="6">
    <source>
        <dbReference type="ARBA" id="ARBA00022989"/>
    </source>
</evidence>
<dbReference type="SMART" id="SM00014">
    <property type="entry name" value="acidPPc"/>
    <property type="match status" value="1"/>
</dbReference>
<dbReference type="Pfam" id="PF01569">
    <property type="entry name" value="PAP2"/>
    <property type="match status" value="1"/>
</dbReference>
<dbReference type="InterPro" id="IPR036938">
    <property type="entry name" value="PAP2/HPO_sf"/>
</dbReference>
<evidence type="ECO:0000256" key="5">
    <source>
        <dbReference type="ARBA" id="ARBA00022801"/>
    </source>
</evidence>
<dbReference type="Gene3D" id="1.20.144.10">
    <property type="entry name" value="Phosphatidic acid phosphatase type 2/haloperoxidase"/>
    <property type="match status" value="1"/>
</dbReference>
<feature type="transmembrane region" description="Helical" evidence="10">
    <location>
        <begin position="155"/>
        <end position="175"/>
    </location>
</feature>
<dbReference type="EC" id="3.6.1.27" evidence="2"/>
<feature type="transmembrane region" description="Helical" evidence="10">
    <location>
        <begin position="104"/>
        <end position="125"/>
    </location>
</feature>
<dbReference type="SUPFAM" id="SSF48317">
    <property type="entry name" value="Acid phosphatase/Vanadium-dependent haloperoxidase"/>
    <property type="match status" value="1"/>
</dbReference>
<dbReference type="PANTHER" id="PTHR14969">
    <property type="entry name" value="SPHINGOSINE-1-PHOSPHATE PHOSPHOHYDROLASE"/>
    <property type="match status" value="1"/>
</dbReference>
<dbReference type="AlphaFoldDB" id="A0A7U8C543"/>
<organism evidence="12 13">
    <name type="scientific">Neptuniibacter caesariensis</name>
    <dbReference type="NCBI Taxonomy" id="207954"/>
    <lineage>
        <taxon>Bacteria</taxon>
        <taxon>Pseudomonadati</taxon>
        <taxon>Pseudomonadota</taxon>
        <taxon>Gammaproteobacteria</taxon>
        <taxon>Oceanospirillales</taxon>
        <taxon>Oceanospirillaceae</taxon>
        <taxon>Neptuniibacter</taxon>
    </lineage>
</organism>
<evidence type="ECO:0000259" key="11">
    <source>
        <dbReference type="SMART" id="SM00014"/>
    </source>
</evidence>
<feature type="transmembrane region" description="Helical" evidence="10">
    <location>
        <begin position="34"/>
        <end position="53"/>
    </location>
</feature>
<evidence type="ECO:0000256" key="7">
    <source>
        <dbReference type="ARBA" id="ARBA00023136"/>
    </source>
</evidence>
<proteinExistence type="predicted"/>
<keyword evidence="7 10" id="KW-0472">Membrane</keyword>
<feature type="transmembrane region" description="Helical" evidence="10">
    <location>
        <begin position="59"/>
        <end position="79"/>
    </location>
</feature>
<protein>
    <recommendedName>
        <fullName evidence="2">undecaprenyl-diphosphate phosphatase</fullName>
        <ecNumber evidence="2">3.6.1.27</ecNumber>
    </recommendedName>
    <alternativeName>
        <fullName evidence="8">Undecaprenyl pyrophosphate phosphatase</fullName>
    </alternativeName>
</protein>